<dbReference type="SUPFAM" id="SSF51230">
    <property type="entry name" value="Single hybrid motif"/>
    <property type="match status" value="1"/>
</dbReference>
<dbReference type="PRINTS" id="PR00021">
    <property type="entry name" value="PRORICH"/>
</dbReference>
<reference evidence="5" key="1">
    <citation type="submission" date="2021-01" db="EMBL/GenBank/DDBJ databases">
        <authorList>
            <person name="Corre E."/>
            <person name="Pelletier E."/>
            <person name="Niang G."/>
            <person name="Scheremetjew M."/>
            <person name="Finn R."/>
            <person name="Kale V."/>
            <person name="Holt S."/>
            <person name="Cochrane G."/>
            <person name="Meng A."/>
            <person name="Brown T."/>
            <person name="Cohen L."/>
        </authorList>
    </citation>
    <scope>NUCLEOTIDE SEQUENCE</scope>
    <source>
        <strain evidence="5">NY070348D</strain>
    </source>
</reference>
<dbReference type="PANTHER" id="PTHR23151:SF90">
    <property type="entry name" value="DIHYDROLIPOYLLYSINE-RESIDUE ACETYLTRANSFERASE COMPONENT OF PYRUVATE DEHYDROGENASE COMPLEX, MITOCHONDRIAL-RELATED"/>
    <property type="match status" value="1"/>
</dbReference>
<protein>
    <recommendedName>
        <fullName evidence="4">Lipoyl-binding domain-containing protein</fullName>
    </recommendedName>
</protein>
<dbReference type="InterPro" id="IPR000089">
    <property type="entry name" value="Biotin_lipoyl"/>
</dbReference>
<keyword evidence="1" id="KW-0450">Lipoyl</keyword>
<keyword evidence="2" id="KW-0809">Transit peptide</keyword>
<evidence type="ECO:0000256" key="2">
    <source>
        <dbReference type="ARBA" id="ARBA00022946"/>
    </source>
</evidence>
<evidence type="ECO:0000256" key="1">
    <source>
        <dbReference type="ARBA" id="ARBA00022823"/>
    </source>
</evidence>
<evidence type="ECO:0000256" key="3">
    <source>
        <dbReference type="SAM" id="MobiDB-lite"/>
    </source>
</evidence>
<dbReference type="EMBL" id="HBHK01024179">
    <property type="protein sequence ID" value="CAD9703342.1"/>
    <property type="molecule type" value="Transcribed_RNA"/>
</dbReference>
<dbReference type="GO" id="GO:0045254">
    <property type="term" value="C:pyruvate dehydrogenase complex"/>
    <property type="evidence" value="ECO:0007669"/>
    <property type="project" value="InterPro"/>
</dbReference>
<dbReference type="FunFam" id="2.40.50.100:FF:000010">
    <property type="entry name" value="Acetyltransferase component of pyruvate dehydrogenase complex"/>
    <property type="match status" value="1"/>
</dbReference>
<dbReference type="CDD" id="cd06849">
    <property type="entry name" value="lipoyl_domain"/>
    <property type="match status" value="1"/>
</dbReference>
<proteinExistence type="predicted"/>
<name>A0A7S2SNE1_9STRA</name>
<feature type="compositionally biased region" description="Pro residues" evidence="3">
    <location>
        <begin position="131"/>
        <end position="161"/>
    </location>
</feature>
<dbReference type="InterPro" id="IPR011053">
    <property type="entry name" value="Single_hybrid_motif"/>
</dbReference>
<dbReference type="InterPro" id="IPR045257">
    <property type="entry name" value="E2/Pdx1"/>
</dbReference>
<dbReference type="GO" id="GO:0006086">
    <property type="term" value="P:pyruvate decarboxylation to acetyl-CoA"/>
    <property type="evidence" value="ECO:0007669"/>
    <property type="project" value="InterPro"/>
</dbReference>
<organism evidence="5">
    <name type="scientific">Mucochytrium quahogii</name>
    <dbReference type="NCBI Taxonomy" id="96639"/>
    <lineage>
        <taxon>Eukaryota</taxon>
        <taxon>Sar</taxon>
        <taxon>Stramenopiles</taxon>
        <taxon>Bigyra</taxon>
        <taxon>Labyrinthulomycetes</taxon>
        <taxon>Thraustochytrida</taxon>
        <taxon>Thraustochytriidae</taxon>
        <taxon>Mucochytrium</taxon>
    </lineage>
</organism>
<feature type="domain" description="Lipoyl-binding" evidence="4">
    <location>
        <begin position="30"/>
        <end position="106"/>
    </location>
</feature>
<accession>A0A7S2SNE1</accession>
<dbReference type="Gene3D" id="2.40.50.100">
    <property type="match status" value="1"/>
</dbReference>
<feature type="region of interest" description="Disordered" evidence="3">
    <location>
        <begin position="126"/>
        <end position="184"/>
    </location>
</feature>
<dbReference type="PROSITE" id="PS00189">
    <property type="entry name" value="LIPOYL"/>
    <property type="match status" value="1"/>
</dbReference>
<dbReference type="Pfam" id="PF00364">
    <property type="entry name" value="Biotin_lipoyl"/>
    <property type="match status" value="1"/>
</dbReference>
<evidence type="ECO:0000259" key="4">
    <source>
        <dbReference type="PROSITE" id="PS50968"/>
    </source>
</evidence>
<sequence>MLSRTLLRPVGQMARRAVMQPRFMSSFPEHTMLTMPALSPTMETGNIAGWTLKEGEAISAGSPVCEIETDKATVDFEAQDDGFLAKILMDAGASDVPVGTPIGVVVEEEADIAAFANFTAADAGVDAPAAPKAPEPAKAPEPTPAPKAPEPAPAAPAPVAPAPAAAPAAPAPAAPAPAAVPLPKVSYPKTSSPLDFFINNTKKDYVAAYGTTLMERIPSKEE</sequence>
<dbReference type="GO" id="GO:0004742">
    <property type="term" value="F:dihydrolipoyllysine-residue acetyltransferase activity"/>
    <property type="evidence" value="ECO:0007669"/>
    <property type="project" value="TreeGrafter"/>
</dbReference>
<dbReference type="PROSITE" id="PS50968">
    <property type="entry name" value="BIOTINYL_LIPOYL"/>
    <property type="match status" value="1"/>
</dbReference>
<dbReference type="PANTHER" id="PTHR23151">
    <property type="entry name" value="DIHYDROLIPOAMIDE ACETYL/SUCCINYL-TRANSFERASE-RELATED"/>
    <property type="match status" value="1"/>
</dbReference>
<dbReference type="InterPro" id="IPR003016">
    <property type="entry name" value="2-oxoA_DH_lipoyl-BS"/>
</dbReference>
<evidence type="ECO:0000313" key="5">
    <source>
        <dbReference type="EMBL" id="CAD9703342.1"/>
    </source>
</evidence>
<feature type="compositionally biased region" description="Pro residues" evidence="3">
    <location>
        <begin position="169"/>
        <end position="180"/>
    </location>
</feature>
<gene>
    <name evidence="5" type="ORF">QSP1433_LOCUS15241</name>
</gene>
<dbReference type="AlphaFoldDB" id="A0A7S2SNE1"/>